<reference evidence="1 2" key="1">
    <citation type="submission" date="2021-10" db="EMBL/GenBank/DDBJ databases">
        <title>Anaerobic single-cell dispensing facilitates the cultivation of human gut bacteria.</title>
        <authorList>
            <person name="Afrizal A."/>
        </authorList>
    </citation>
    <scope>NUCLEOTIDE SEQUENCE [LARGE SCALE GENOMIC DNA]</scope>
    <source>
        <strain evidence="1 2">CLA-AA-H200</strain>
    </source>
</reference>
<comment type="caution">
    <text evidence="1">The sequence shown here is derived from an EMBL/GenBank/DDBJ whole genome shotgun (WGS) entry which is preliminary data.</text>
</comment>
<organism evidence="1 2">
    <name type="scientific">Ruminococcus turbiniformis</name>
    <dbReference type="NCBI Taxonomy" id="2881258"/>
    <lineage>
        <taxon>Bacteria</taxon>
        <taxon>Bacillati</taxon>
        <taxon>Bacillota</taxon>
        <taxon>Clostridia</taxon>
        <taxon>Eubacteriales</taxon>
        <taxon>Oscillospiraceae</taxon>
        <taxon>Ruminococcus</taxon>
    </lineage>
</organism>
<dbReference type="EMBL" id="JAJEQX010000029">
    <property type="protein sequence ID" value="MCC2255557.1"/>
    <property type="molecule type" value="Genomic_DNA"/>
</dbReference>
<gene>
    <name evidence="1" type="ORF">LKD70_14225</name>
</gene>
<dbReference type="InterPro" id="IPR038469">
    <property type="entry name" value="tRNAHis_GuaTrfase_Thg1_sf"/>
</dbReference>
<name>A0ABS8G008_9FIRM</name>
<dbReference type="Gene3D" id="3.30.70.3000">
    <property type="match status" value="1"/>
</dbReference>
<evidence type="ECO:0000313" key="1">
    <source>
        <dbReference type="EMBL" id="MCC2255557.1"/>
    </source>
</evidence>
<keyword evidence="2" id="KW-1185">Reference proteome</keyword>
<proteinExistence type="predicted"/>
<sequence>MAFEQYSDLFELKEQNFHRLDQGKATVIFLDCQGITKNHKDYKLMDKDPIYRIMADCAYNVAEDIQSTCIIYAGVDEASIIFRDVADLYNAFQMGDCADYVLSLFMQRFLKYFWEKYPNIYVKGTIFNLPTKDIQRYINYRHDVCRAVAMFYMAKEYLPKELYSQLEFAEESIKELLMEHGLYDELSENGAFLNGVCLDHKSEPRLSIIEEGLALRP</sequence>
<dbReference type="Proteomes" id="UP001198151">
    <property type="component" value="Unassembled WGS sequence"/>
</dbReference>
<accession>A0ABS8G008</accession>
<dbReference type="RefSeq" id="WP_227708590.1">
    <property type="nucleotide sequence ID" value="NZ_JAJEQX010000029.1"/>
</dbReference>
<evidence type="ECO:0008006" key="3">
    <source>
        <dbReference type="Google" id="ProtNLM"/>
    </source>
</evidence>
<evidence type="ECO:0000313" key="2">
    <source>
        <dbReference type="Proteomes" id="UP001198151"/>
    </source>
</evidence>
<protein>
    <recommendedName>
        <fullName evidence="3">Guanylate cyclase domain-containing protein</fullName>
    </recommendedName>
</protein>